<gene>
    <name evidence="1" type="ORF">D3H55_15320</name>
</gene>
<dbReference type="Proteomes" id="UP000265801">
    <property type="component" value="Unassembled WGS sequence"/>
</dbReference>
<evidence type="ECO:0000313" key="2">
    <source>
        <dbReference type="Proteomes" id="UP000265801"/>
    </source>
</evidence>
<evidence type="ECO:0000313" key="1">
    <source>
        <dbReference type="EMBL" id="RIW31341.1"/>
    </source>
</evidence>
<organism evidence="1 2">
    <name type="scientific">Bacillus salacetis</name>
    <dbReference type="NCBI Taxonomy" id="2315464"/>
    <lineage>
        <taxon>Bacteria</taxon>
        <taxon>Bacillati</taxon>
        <taxon>Bacillota</taxon>
        <taxon>Bacilli</taxon>
        <taxon>Bacillales</taxon>
        <taxon>Bacillaceae</taxon>
        <taxon>Bacillus</taxon>
    </lineage>
</organism>
<dbReference type="AlphaFoldDB" id="A0A3A1QZM7"/>
<reference evidence="1 2" key="1">
    <citation type="submission" date="2018-09" db="EMBL/GenBank/DDBJ databases">
        <title>Bacillus saliacetes sp. nov., isolated from Thai shrimp paste (Ka-pi).</title>
        <authorList>
            <person name="Daroonpunt R."/>
            <person name="Tanasupawat S."/>
            <person name="Yiamsombut S."/>
        </authorList>
    </citation>
    <scope>NUCLEOTIDE SEQUENCE [LARGE SCALE GENOMIC DNA]</scope>
    <source>
        <strain evidence="1 2">SKP7-4</strain>
    </source>
</reference>
<proteinExistence type="predicted"/>
<protein>
    <submittedName>
        <fullName evidence="1">Uncharacterized protein</fullName>
    </submittedName>
</protein>
<dbReference type="EMBL" id="QXIR01000022">
    <property type="protein sequence ID" value="RIW31341.1"/>
    <property type="molecule type" value="Genomic_DNA"/>
</dbReference>
<dbReference type="OrthoDB" id="2973064at2"/>
<accession>A0A3A1QZM7</accession>
<comment type="caution">
    <text evidence="1">The sequence shown here is derived from an EMBL/GenBank/DDBJ whole genome shotgun (WGS) entry which is preliminary data.</text>
</comment>
<keyword evidence="2" id="KW-1185">Reference proteome</keyword>
<name>A0A3A1QZM7_9BACI</name>
<dbReference type="RefSeq" id="WP_119548195.1">
    <property type="nucleotide sequence ID" value="NZ_QXIR01000022.1"/>
</dbReference>
<sequence>MHYKQHTEQSRSQDIIATKKYFLTKEEKSSLHKQLSGSARLFSNEGIKQTLSIANREDWEE</sequence>